<dbReference type="KEGG" id="vg:60331518"/>
<accession>A0A5Q2WP51</accession>
<dbReference type="SUPFAM" id="SSF51294">
    <property type="entry name" value="Hedgehog/intein (Hint) domain"/>
    <property type="match status" value="1"/>
</dbReference>
<keyword evidence="2" id="KW-0808">Transferase</keyword>
<dbReference type="InterPro" id="IPR001650">
    <property type="entry name" value="Helicase_C-like"/>
</dbReference>
<dbReference type="InterPro" id="IPR029063">
    <property type="entry name" value="SAM-dependent_MTases_sf"/>
</dbReference>
<evidence type="ECO:0000256" key="5">
    <source>
        <dbReference type="ARBA" id="ARBA00023000"/>
    </source>
</evidence>
<evidence type="ECO:0000256" key="4">
    <source>
        <dbReference type="ARBA" id="ARBA00022813"/>
    </source>
</evidence>
<dbReference type="PANTHER" id="PTHR45766">
    <property type="entry name" value="DNA ANNEALING HELICASE AND ENDONUCLEASE ZRANB3 FAMILY MEMBER"/>
    <property type="match status" value="1"/>
</dbReference>
<dbReference type="GO" id="GO:0016539">
    <property type="term" value="P:intein-mediated protein splicing"/>
    <property type="evidence" value="ECO:0007669"/>
    <property type="project" value="InterPro"/>
</dbReference>
<dbReference type="InterPro" id="IPR027417">
    <property type="entry name" value="P-loop_NTPase"/>
</dbReference>
<proteinExistence type="predicted"/>
<dbReference type="InterPro" id="IPR006141">
    <property type="entry name" value="Intein_N"/>
</dbReference>
<dbReference type="GO" id="GO:0003677">
    <property type="term" value="F:DNA binding"/>
    <property type="evidence" value="ECO:0007669"/>
    <property type="project" value="InterPro"/>
</dbReference>
<dbReference type="InterPro" id="IPR036844">
    <property type="entry name" value="Hint_dom_sf"/>
</dbReference>
<feature type="domain" description="Helicase C-terminal" evidence="7">
    <location>
        <begin position="314"/>
        <end position="463"/>
    </location>
</feature>
<protein>
    <submittedName>
        <fullName evidence="8">DNA methylase</fullName>
    </submittedName>
</protein>
<keyword evidence="4" id="KW-0068">Autocatalytic cleavage</keyword>
<dbReference type="PROSITE" id="PS50817">
    <property type="entry name" value="INTEIN_N_TER"/>
    <property type="match status" value="1"/>
</dbReference>
<evidence type="ECO:0000259" key="6">
    <source>
        <dbReference type="PROSITE" id="PS50819"/>
    </source>
</evidence>
<dbReference type="PANTHER" id="PTHR45766:SF6">
    <property type="entry name" value="SWI_SNF-RELATED MATRIX-ASSOCIATED ACTIN-DEPENDENT REGULATOR OF CHROMATIN SUBFAMILY A-LIKE PROTEIN 1"/>
    <property type="match status" value="1"/>
</dbReference>
<dbReference type="SUPFAM" id="SSF55608">
    <property type="entry name" value="Homing endonucleases"/>
    <property type="match status" value="1"/>
</dbReference>
<evidence type="ECO:0000256" key="1">
    <source>
        <dbReference type="ARBA" id="ARBA00022603"/>
    </source>
</evidence>
<dbReference type="GO" id="GO:0004519">
    <property type="term" value="F:endonuclease activity"/>
    <property type="evidence" value="ECO:0007669"/>
    <property type="project" value="InterPro"/>
</dbReference>
<dbReference type="InterPro" id="IPR004042">
    <property type="entry name" value="Intein_endonuc_central"/>
</dbReference>
<dbReference type="Gene3D" id="3.10.28.10">
    <property type="entry name" value="Homing endonucleases"/>
    <property type="match status" value="1"/>
</dbReference>
<dbReference type="RefSeq" id="YP_009959942.1">
    <property type="nucleotide sequence ID" value="NC_051685.1"/>
</dbReference>
<gene>
    <name evidence="8" type="primary">69</name>
    <name evidence="8" type="ORF">SEA_MINNIE_69</name>
</gene>
<keyword evidence="3" id="KW-0378">Hydrolase</keyword>
<dbReference type="Gene3D" id="3.40.50.150">
    <property type="entry name" value="Vaccinia Virus protein VP39"/>
    <property type="match status" value="2"/>
</dbReference>
<dbReference type="InterPro" id="IPR027434">
    <property type="entry name" value="Homing_endonucl"/>
</dbReference>
<dbReference type="PROSITE" id="PS51194">
    <property type="entry name" value="HELICASE_CTER"/>
    <property type="match status" value="1"/>
</dbReference>
<dbReference type="EMBL" id="MN369755">
    <property type="protein sequence ID" value="QGH79638.1"/>
    <property type="molecule type" value="Genomic_DNA"/>
</dbReference>
<evidence type="ECO:0000259" key="7">
    <source>
        <dbReference type="PROSITE" id="PS51194"/>
    </source>
</evidence>
<dbReference type="Pfam" id="PF00271">
    <property type="entry name" value="Helicase_C"/>
    <property type="match status" value="1"/>
</dbReference>
<dbReference type="GeneID" id="60331518"/>
<evidence type="ECO:0000256" key="2">
    <source>
        <dbReference type="ARBA" id="ARBA00022679"/>
    </source>
</evidence>
<evidence type="ECO:0000256" key="3">
    <source>
        <dbReference type="ARBA" id="ARBA00022801"/>
    </source>
</evidence>
<dbReference type="SUPFAM" id="SSF53335">
    <property type="entry name" value="S-adenosyl-L-methionine-dependent methyltransferases"/>
    <property type="match status" value="2"/>
</dbReference>
<evidence type="ECO:0000313" key="8">
    <source>
        <dbReference type="EMBL" id="QGH79638.1"/>
    </source>
</evidence>
<dbReference type="InterPro" id="IPR002941">
    <property type="entry name" value="DNA_methylase_N4/N6"/>
</dbReference>
<dbReference type="GO" id="GO:0008170">
    <property type="term" value="F:N-methyltransferase activity"/>
    <property type="evidence" value="ECO:0007669"/>
    <property type="project" value="InterPro"/>
</dbReference>
<dbReference type="GO" id="GO:0032259">
    <property type="term" value="P:methylation"/>
    <property type="evidence" value="ECO:0007669"/>
    <property type="project" value="UniProtKB-KW"/>
</dbReference>
<dbReference type="Gene3D" id="2.170.16.10">
    <property type="entry name" value="Hedgehog/Intein (Hint) domain"/>
    <property type="match status" value="1"/>
</dbReference>
<dbReference type="Proteomes" id="UP000371275">
    <property type="component" value="Segment"/>
</dbReference>
<feature type="domain" description="DOD-type homing endonuclease" evidence="6">
    <location>
        <begin position="922"/>
        <end position="1050"/>
    </location>
</feature>
<dbReference type="GO" id="GO:0016787">
    <property type="term" value="F:hydrolase activity"/>
    <property type="evidence" value="ECO:0007669"/>
    <property type="project" value="UniProtKB-KW"/>
</dbReference>
<keyword evidence="1 8" id="KW-0489">Methyltransferase</keyword>
<name>A0A5Q2WP51_9CAUD</name>
<dbReference type="SUPFAM" id="SSF52540">
    <property type="entry name" value="P-loop containing nucleoside triphosphate hydrolases"/>
    <property type="match status" value="2"/>
</dbReference>
<dbReference type="PROSITE" id="PS50819">
    <property type="entry name" value="INTEIN_ENDONUCLEASE"/>
    <property type="match status" value="1"/>
</dbReference>
<reference evidence="8 9" key="1">
    <citation type="submission" date="2019-08" db="EMBL/GenBank/DDBJ databases">
        <authorList>
            <person name="Silva M.P."/>
            <person name="Gonzalez K."/>
            <person name="Koka A.K."/>
            <person name="Cabrera L."/>
            <person name="Cambron D.A."/>
            <person name="Diaz-Ariza A.M."/>
            <person name="Escobar S.L."/>
            <person name="Gali A.E."/>
            <person name="Garcia A."/>
            <person name="Gonzalez K.S."/>
            <person name="Mejia V.A."/>
            <person name="Morales N.J."/>
            <person name="Puente P.E."/>
            <person name="Ramos S.M."/>
            <person name="Rivera A.M."/>
            <person name="Ruas A.M."/>
            <person name="Ruiz E.O."/>
            <person name="Rustin G.O."/>
            <person name="Santana P.N."/>
            <person name="Alonso A."/>
            <person name="Arias E."/>
            <person name="Boaretto D."/>
            <person name="Casey G.B."/>
            <person name="Fernandez S.D."/>
            <person name="Flores B.C."/>
            <person name="Gonzalez C.A."/>
            <person name="Hernandez L.A."/>
            <person name="Lormand T.I."/>
            <person name="Oro J.D."/>
            <person name="Pineiro L."/>
            <person name="Quintana A.E."/>
            <person name="Solorzano G.E."/>
            <person name="Waikel P.A."/>
            <person name="Dougan K.E."/>
            <person name="Rodriguez-Lanetty M."/>
            <person name="Delesalle V.A."/>
            <person name="Garlena R.A."/>
            <person name="Russell D.A."/>
            <person name="Pope W.H."/>
            <person name="Jacobs-Sera D."/>
            <person name="Hatfull G.F."/>
        </authorList>
    </citation>
    <scope>NUCLEOTIDE SEQUENCE [LARGE SCALE GENOMIC DNA]</scope>
</reference>
<dbReference type="Gene3D" id="3.40.50.300">
    <property type="entry name" value="P-loop containing nucleotide triphosphate hydrolases"/>
    <property type="match status" value="2"/>
</dbReference>
<keyword evidence="5" id="KW-0651">Protein splicing</keyword>
<evidence type="ECO:0000313" key="9">
    <source>
        <dbReference type="Proteomes" id="UP000371275"/>
    </source>
</evidence>
<sequence>MTGHVTFANCPFGTTDCMSYTEFVAAKARFDNTYGHQVDPGEIHSMLLPHQRDLVRWAVAGGRRAIFAAFGLGKTVMQLEIVRLSLAKHGGGRGLIVMPLGVRIEFAHDAQMLGIETRFVRRTEEVGGDGIYLTNYESVRDGKLDPTLFTAVSLDEASVLRSFGSKTYQSFLELFDGVPYRYVATATPSPNRYKELIHYAGYLGVMDTGAALTRWFQRDSTKANNLTLYPHKEHEFWLWLNTWAAFVQSPADLGHDATGYDLPPLEVLWHEVDPPADEFDFERDGQGQLVRGVNLGLPQAAAEKRRSLDARLSKLVEIVTDHAEHGEGQIVIWCDLNDEQRAIEKALEDAGLSFSSVYGSLDPDEVERRLADWKNRDTYALIGKPVMLGQGMNLQQAHTCVYIGITHKFNDLIQSLHRIQRFGQTHPCKAHLIHSETEREVVRVIREKWAQHRELTSTMTTIIHEYGLDPEAISEALQRSIGCERIETSGEGWVFANNDCVHETERMADDSVDLIVTSIPFSNHYEYTPSYNDFGHTDDNAHFWAQMDYLTPQLLRILAPGRIYACHVKDRILFGNVTGAGVPTVSPFHAEAIFHGRKHGFDYLGMITVVTDVVRENNQTYRLGWSEQCKDATKMGVGSPEYILLFHKPQTDRSRGYADVPVIKSKSDFWCTVHSSMPAGENMDDWGECDPENPCRPGYSRARWQVDAHAFWRSSGNRTLTADELAALPPDQLASLFTKYSLQDVYDYQSHVRIGEQLEGRGALPATFMAIAPGSWSPHVWHDVNRMITLNGEQKRRNVQMHVCLARGSLVLTKGGYKPIQEVNVGELVLTHRGRWRPVLVKQNTGVRPVVNLRAQGVPGAVMTPDHKVWTRDTRGYASRSFRTAKRQQPRWVEAAETVGSYVNRKLAPEESAAGDLTLWWTVGRWLADGHIDGRGCAVISVGRDKADEFNARIGRFGGNPARELTALQYQLRDPGHELRAILKDCGAGAAGKHLPAVAYTLPVDQARALLDGYLSGDGHYLPGRRRWTASSVSKELMLGIAYLAQRVYGAVASVYPGRLERDGVIQGRAVHMRQDWVLSFDVDDDQRRKRAPILDDGAWMKVRSAEPVGEVETWNLRVAEDESFHAEGLVVKNCPLQFDIVDRLITRFSNPGELVFDPFGGLGTVPLRALKLGRRGRGVELNPGYYFDAVKYLQAEERRRDMPSLFDLEDAS</sequence>
<dbReference type="Pfam" id="PF01555">
    <property type="entry name" value="N6_N4_Mtase"/>
    <property type="match status" value="1"/>
</dbReference>
<keyword evidence="9" id="KW-1185">Reference proteome</keyword>
<organism evidence="8 9">
    <name type="scientific">Mycobacterium phage Minnie</name>
    <dbReference type="NCBI Taxonomy" id="2653764"/>
    <lineage>
        <taxon>Viruses</taxon>
        <taxon>Duplodnaviria</taxon>
        <taxon>Heunggongvirae</taxon>
        <taxon>Uroviricota</taxon>
        <taxon>Caudoviricetes</taxon>
        <taxon>Gracegardnervirinae</taxon>
        <taxon>Cheoctovirus</taxon>
        <taxon>Cheoctovirus minnie</taxon>
    </lineage>
</organism>